<evidence type="ECO:0000313" key="2">
    <source>
        <dbReference type="Proteomes" id="UP000198931"/>
    </source>
</evidence>
<accession>A0A1I3J408</accession>
<dbReference type="STRING" id="1125876.SAMN05443292_2924"/>
<dbReference type="RefSeq" id="WP_090082540.1">
    <property type="nucleotide sequence ID" value="NZ_FOQT01000005.1"/>
</dbReference>
<dbReference type="AlphaFoldDB" id="A0A1I3J408"/>
<name>A0A1I3J408_9FLAO</name>
<dbReference type="Proteomes" id="UP000198931">
    <property type="component" value="Unassembled WGS sequence"/>
</dbReference>
<evidence type="ECO:0000313" key="1">
    <source>
        <dbReference type="EMBL" id="SFI54987.1"/>
    </source>
</evidence>
<dbReference type="OrthoDB" id="679755at2"/>
<organism evidence="1 2">
    <name type="scientific">Halpernia frigidisoli</name>
    <dbReference type="NCBI Taxonomy" id="1125876"/>
    <lineage>
        <taxon>Bacteria</taxon>
        <taxon>Pseudomonadati</taxon>
        <taxon>Bacteroidota</taxon>
        <taxon>Flavobacteriia</taxon>
        <taxon>Flavobacteriales</taxon>
        <taxon>Weeksellaceae</taxon>
        <taxon>Chryseobacterium group</taxon>
        <taxon>Halpernia</taxon>
    </lineage>
</organism>
<gene>
    <name evidence="1" type="ORF">SAMN05443292_2924</name>
</gene>
<sequence>MKNINRIISTYETIENEEITTLKVDKNDGTIIINISKLFEESAIECFWLDDNRQYLGVMHGNWEGSELFGIVNTNGKIIRKCLHNIEEYIPQGNHFIIMVSDLSLPDDNWEYQLVPGDHKMAVIDRYGDFVIPPIYSSIKFFDDENCYYGNNYNGDLHQYSLYGKRI</sequence>
<protein>
    <submittedName>
        <fullName evidence="1">Uncharacterized protein</fullName>
    </submittedName>
</protein>
<proteinExistence type="predicted"/>
<dbReference type="EMBL" id="FOQT01000005">
    <property type="protein sequence ID" value="SFI54987.1"/>
    <property type="molecule type" value="Genomic_DNA"/>
</dbReference>
<reference evidence="1 2" key="1">
    <citation type="submission" date="2016-10" db="EMBL/GenBank/DDBJ databases">
        <authorList>
            <person name="de Groot N.N."/>
        </authorList>
    </citation>
    <scope>NUCLEOTIDE SEQUENCE [LARGE SCALE GENOMIC DNA]</scope>
    <source>
        <strain evidence="1 2">DSM 26000</strain>
    </source>
</reference>
<keyword evidence="2" id="KW-1185">Reference proteome</keyword>